<evidence type="ECO:0000313" key="3">
    <source>
        <dbReference type="Proteomes" id="UP000004995"/>
    </source>
</evidence>
<proteinExistence type="predicted"/>
<accession>K3Y2J2</accession>
<evidence type="ECO:0000256" key="1">
    <source>
        <dbReference type="SAM" id="Coils"/>
    </source>
</evidence>
<evidence type="ECO:0000313" key="2">
    <source>
        <dbReference type="EnsemblPlants" id="KQL10732"/>
    </source>
</evidence>
<dbReference type="Proteomes" id="UP000004995">
    <property type="component" value="Unassembled WGS sequence"/>
</dbReference>
<dbReference type="EMBL" id="AGNK02002493">
    <property type="status" value="NOT_ANNOTATED_CDS"/>
    <property type="molecule type" value="Genomic_DNA"/>
</dbReference>
<protein>
    <submittedName>
        <fullName evidence="2">Uncharacterized protein</fullName>
    </submittedName>
</protein>
<keyword evidence="3" id="KW-1185">Reference proteome</keyword>
<dbReference type="AlphaFoldDB" id="K3Y2J2"/>
<name>K3Y2J2_SETIT</name>
<dbReference type="EnsemblPlants" id="KQL10732">
    <property type="protein sequence ID" value="KQL10732"/>
    <property type="gene ID" value="SETIT_008416mg"/>
</dbReference>
<feature type="coiled-coil region" evidence="1">
    <location>
        <begin position="112"/>
        <end position="153"/>
    </location>
</feature>
<dbReference type="InParanoid" id="K3Y2J2"/>
<reference evidence="2" key="2">
    <citation type="submission" date="2018-08" db="UniProtKB">
        <authorList>
            <consortium name="EnsemblPlants"/>
        </authorList>
    </citation>
    <scope>IDENTIFICATION</scope>
    <source>
        <strain evidence="2">Yugu1</strain>
    </source>
</reference>
<dbReference type="HOGENOM" id="CLU_1368261_0_0_1"/>
<dbReference type="Gramene" id="KQL10732">
    <property type="protein sequence ID" value="KQL10732"/>
    <property type="gene ID" value="SETIT_008416mg"/>
</dbReference>
<organism evidence="2 3">
    <name type="scientific">Setaria italica</name>
    <name type="common">Foxtail millet</name>
    <name type="synonym">Panicum italicum</name>
    <dbReference type="NCBI Taxonomy" id="4555"/>
    <lineage>
        <taxon>Eukaryota</taxon>
        <taxon>Viridiplantae</taxon>
        <taxon>Streptophyta</taxon>
        <taxon>Embryophyta</taxon>
        <taxon>Tracheophyta</taxon>
        <taxon>Spermatophyta</taxon>
        <taxon>Magnoliopsida</taxon>
        <taxon>Liliopsida</taxon>
        <taxon>Poales</taxon>
        <taxon>Poaceae</taxon>
        <taxon>PACMAD clade</taxon>
        <taxon>Panicoideae</taxon>
        <taxon>Panicodae</taxon>
        <taxon>Paniceae</taxon>
        <taxon>Cenchrinae</taxon>
        <taxon>Setaria</taxon>
    </lineage>
</organism>
<dbReference type="FunCoup" id="K3Y2J2">
    <property type="interactions" value="298"/>
</dbReference>
<reference evidence="3" key="1">
    <citation type="journal article" date="2012" name="Nat. Biotechnol.">
        <title>Reference genome sequence of the model plant Setaria.</title>
        <authorList>
            <person name="Bennetzen J.L."/>
            <person name="Schmutz J."/>
            <person name="Wang H."/>
            <person name="Percifield R."/>
            <person name="Hawkins J."/>
            <person name="Pontaroli A.C."/>
            <person name="Estep M."/>
            <person name="Feng L."/>
            <person name="Vaughn J.N."/>
            <person name="Grimwood J."/>
            <person name="Jenkins J."/>
            <person name="Barry K."/>
            <person name="Lindquist E."/>
            <person name="Hellsten U."/>
            <person name="Deshpande S."/>
            <person name="Wang X."/>
            <person name="Wu X."/>
            <person name="Mitros T."/>
            <person name="Triplett J."/>
            <person name="Yang X."/>
            <person name="Ye C.Y."/>
            <person name="Mauro-Herrera M."/>
            <person name="Wang L."/>
            <person name="Li P."/>
            <person name="Sharma M."/>
            <person name="Sharma R."/>
            <person name="Ronald P.C."/>
            <person name="Panaud O."/>
            <person name="Kellogg E.A."/>
            <person name="Brutnell T.P."/>
            <person name="Doust A.N."/>
            <person name="Tuskan G.A."/>
            <person name="Rokhsar D."/>
            <person name="Devos K.M."/>
        </authorList>
    </citation>
    <scope>NUCLEOTIDE SEQUENCE [LARGE SCALE GENOMIC DNA]</scope>
    <source>
        <strain evidence="3">cv. Yugu1</strain>
    </source>
</reference>
<keyword evidence="1" id="KW-0175">Coiled coil</keyword>
<sequence>MQSPRITADEEILRTILNRKESLQRNHLDIKDKLSAILHLLRQDTSVLLEDAEPIQKLFRQIRTHLTDELIELLTPAAFIELHYSQVQEAKKCIASRQANHQAAIQLDTTRLKTLETERDQLILELDLVNKAIAVAQDKMNSYTSAIQENKKELMAFVNQARNQHQQINKVSGSDEEDFQLIVNIDNIRLRAIHAIEKAL</sequence>